<proteinExistence type="inferred from homology"/>
<evidence type="ECO:0000313" key="2">
    <source>
        <dbReference type="EMBL" id="MCB8884113.1"/>
    </source>
</evidence>
<keyword evidence="3" id="KW-1185">Reference proteome</keyword>
<dbReference type="Proteomes" id="UP000721844">
    <property type="component" value="Unassembled WGS sequence"/>
</dbReference>
<dbReference type="GO" id="GO:0008270">
    <property type="term" value="F:zinc ion binding"/>
    <property type="evidence" value="ECO:0007669"/>
    <property type="project" value="InterPro"/>
</dbReference>
<comment type="similarity">
    <text evidence="1">Belongs to the ros/MucR family.</text>
</comment>
<dbReference type="InterPro" id="IPR041920">
    <property type="entry name" value="ROS/MUCR_sf"/>
</dbReference>
<dbReference type="Pfam" id="PF05443">
    <property type="entry name" value="ROS_MUCR"/>
    <property type="match status" value="1"/>
</dbReference>
<name>A0A963Z7Q0_9PROT</name>
<dbReference type="InterPro" id="IPR008807">
    <property type="entry name" value="ROS_MUCR"/>
</dbReference>
<protein>
    <submittedName>
        <fullName evidence="2">MucR family transcriptional regulator</fullName>
    </submittedName>
</protein>
<gene>
    <name evidence="2" type="ORF">ACELLULO517_28125</name>
</gene>
<accession>A0A963Z7Q0</accession>
<evidence type="ECO:0000256" key="1">
    <source>
        <dbReference type="ARBA" id="ARBA00007031"/>
    </source>
</evidence>
<organism evidence="2 3">
    <name type="scientific">Acidisoma cellulosilyticum</name>
    <dbReference type="NCBI Taxonomy" id="2802395"/>
    <lineage>
        <taxon>Bacteria</taxon>
        <taxon>Pseudomonadati</taxon>
        <taxon>Pseudomonadota</taxon>
        <taxon>Alphaproteobacteria</taxon>
        <taxon>Acetobacterales</taxon>
        <taxon>Acidocellaceae</taxon>
        <taxon>Acidisoma</taxon>
    </lineage>
</organism>
<dbReference type="EMBL" id="JAESVA010000029">
    <property type="protein sequence ID" value="MCB8884113.1"/>
    <property type="molecule type" value="Genomic_DNA"/>
</dbReference>
<comment type="caution">
    <text evidence="2">The sequence shown here is derived from an EMBL/GenBank/DDBJ whole genome shotgun (WGS) entry which is preliminary data.</text>
</comment>
<evidence type="ECO:0000313" key="3">
    <source>
        <dbReference type="Proteomes" id="UP000721844"/>
    </source>
</evidence>
<dbReference type="Gene3D" id="1.10.10.1550">
    <property type="entry name" value="ROS/MUCR transcriptional regulator protein"/>
    <property type="match status" value="1"/>
</dbReference>
<dbReference type="AlphaFoldDB" id="A0A963Z7Q0"/>
<dbReference type="RefSeq" id="WP_227310847.1">
    <property type="nucleotide sequence ID" value="NZ_JAESVA010000029.1"/>
</dbReference>
<dbReference type="GO" id="GO:0003677">
    <property type="term" value="F:DNA binding"/>
    <property type="evidence" value="ECO:0007669"/>
    <property type="project" value="InterPro"/>
</dbReference>
<dbReference type="GO" id="GO:0006355">
    <property type="term" value="P:regulation of DNA-templated transcription"/>
    <property type="evidence" value="ECO:0007669"/>
    <property type="project" value="InterPro"/>
</dbReference>
<reference evidence="2 3" key="1">
    <citation type="journal article" date="2021" name="Microorganisms">
        <title>Acidisoma silvae sp. nov. and Acidisomacellulosilytica sp. nov., Two Acidophilic Bacteria Isolated from Decaying Wood, Hydrolyzing Cellulose and Producing Poly-3-hydroxybutyrate.</title>
        <authorList>
            <person name="Mieszkin S."/>
            <person name="Pouder E."/>
            <person name="Uroz S."/>
            <person name="Simon-Colin C."/>
            <person name="Alain K."/>
        </authorList>
    </citation>
    <scope>NUCLEOTIDE SEQUENCE [LARGE SCALE GENOMIC DNA]</scope>
    <source>
        <strain evidence="2 3">HW T5.17</strain>
    </source>
</reference>
<sequence>MTISESELGAYVSNIVSAYVANHEVDTGGVPELIQSVYGVLKRLGSAPAGLTEPELVPAVPIKKSVFPDYIVCLEDGRKLKMLKRHLKSAYNMEPDEYRAKWGLPATYPIVAPNYAEKRSGLAKQNKLGHKATVEPQALVEPEPVVQKIPARRRGKKVPGAEGAR</sequence>